<dbReference type="Gene3D" id="2.40.50.230">
    <property type="entry name" value="Gp5 N-terminal domain"/>
    <property type="match status" value="1"/>
</dbReference>
<dbReference type="AlphaFoldDB" id="A0A0L1KF84"/>
<gene>
    <name evidence="2" type="ORF">J121_407</name>
</gene>
<dbReference type="STRING" id="1306953.J121_407"/>
<comment type="caution">
    <text evidence="2">The sequence shown here is derived from an EMBL/GenBank/DDBJ whole genome shotgun (WGS) entry which is preliminary data.</text>
</comment>
<feature type="domain" description="Gp5/Type VI secretion system Vgr protein OB-fold" evidence="1">
    <location>
        <begin position="22"/>
        <end position="93"/>
    </location>
</feature>
<organism evidence="2 3">
    <name type="scientific">Qipengyuania citrea LAMA 915</name>
    <dbReference type="NCBI Taxonomy" id="1306953"/>
    <lineage>
        <taxon>Bacteria</taxon>
        <taxon>Pseudomonadati</taxon>
        <taxon>Pseudomonadota</taxon>
        <taxon>Alphaproteobacteria</taxon>
        <taxon>Sphingomonadales</taxon>
        <taxon>Erythrobacteraceae</taxon>
        <taxon>Qipengyuania</taxon>
    </lineage>
</organism>
<evidence type="ECO:0000259" key="1">
    <source>
        <dbReference type="Pfam" id="PF04717"/>
    </source>
</evidence>
<dbReference type="NCBIfam" id="TIGR01644">
    <property type="entry name" value="phage_P2_V"/>
    <property type="match status" value="1"/>
</dbReference>
<dbReference type="Gene3D" id="6.20.150.10">
    <property type="match status" value="1"/>
</dbReference>
<dbReference type="Pfam" id="PF04717">
    <property type="entry name" value="Phage_base_V"/>
    <property type="match status" value="1"/>
</dbReference>
<proteinExistence type="predicted"/>
<dbReference type="InterPro" id="IPR037026">
    <property type="entry name" value="Vgr_OB-fold_dom_sf"/>
</dbReference>
<dbReference type="InterPro" id="IPR006531">
    <property type="entry name" value="Gp5/Vgr_OB"/>
</dbReference>
<reference evidence="3" key="1">
    <citation type="submission" date="2015-02" db="EMBL/GenBank/DDBJ databases">
        <authorList>
            <person name="Lima A.O."/>
            <person name="Cabral A."/>
            <person name="Porto L.M."/>
            <person name="Silva M.A."/>
        </authorList>
    </citation>
    <scope>NUCLEOTIDE SEQUENCE [LARGE SCALE GENOMIC DNA]</scope>
    <source>
        <strain evidence="3">LAMA 915</strain>
    </source>
</reference>
<name>A0A0L1KF84_9SPHN</name>
<accession>A0A0L1KF84</accession>
<evidence type="ECO:0000313" key="3">
    <source>
        <dbReference type="Proteomes" id="UP000037446"/>
    </source>
</evidence>
<evidence type="ECO:0000313" key="2">
    <source>
        <dbReference type="EMBL" id="KNH02623.1"/>
    </source>
</evidence>
<dbReference type="EMBL" id="JYNE01000022">
    <property type="protein sequence ID" value="KNH02623.1"/>
    <property type="molecule type" value="Genomic_DNA"/>
</dbReference>
<dbReference type="PATRIC" id="fig|1306953.7.peg.410"/>
<sequence length="200" mass="20774">MWPLYHNQAEDIPADLAALIRVGTVLSVDLTAARCIVRYGDPDDPEAAETPAIRWLAMRAGKTRVWSPPSVGEQVLLLSPDGQVGNAVAIAGLVQDAFPPIGNDLTEAIEFEDGARLTYDPQAGALKAILPAGATAEINAPGGITLRGPVRIEGDVEIAGDVAVSQTLTAETDLLADGISLVDHLHGQVSAGTAKTGKPE</sequence>
<dbReference type="Proteomes" id="UP000037446">
    <property type="component" value="Unassembled WGS sequence"/>
</dbReference>
<protein>
    <submittedName>
        <fullName evidence="2">Phage baseplate assembly protein V</fullName>
    </submittedName>
</protein>
<dbReference type="InterPro" id="IPR013046">
    <property type="entry name" value="GpV/Gp45"/>
</dbReference>
<dbReference type="RefSeq" id="WP_050600040.1">
    <property type="nucleotide sequence ID" value="NZ_JYNE01000022.1"/>
</dbReference>